<keyword evidence="1" id="KW-0472">Membrane</keyword>
<reference evidence="2 4" key="1">
    <citation type="journal article" date="2017" name="Infect. Immun.">
        <title>Characterization of the Pathogenicity of Streptococcus intermedius TYG1620 Isolated from a Human Brain Abscess Based on the Complete Genome Sequence with Transcriptome Analysis and Transposon Mutagenesis in a Murine Subcutaneous Abscess Model.</title>
        <authorList>
            <person name="Hasegawa N."/>
            <person name="Sekizuka T."/>
            <person name="Sugi Y."/>
            <person name="Kawakami N."/>
            <person name="Ogasawara Y."/>
            <person name="Kato K."/>
            <person name="Yamashita A."/>
            <person name="Takeuchi F."/>
            <person name="Kuroda M."/>
        </authorList>
    </citation>
    <scope>NUCLEOTIDE SEQUENCE [LARGE SCALE GENOMIC DNA]</scope>
    <source>
        <strain evidence="2 4">TYG1620</strain>
    </source>
</reference>
<feature type="transmembrane region" description="Helical" evidence="1">
    <location>
        <begin position="52"/>
        <end position="70"/>
    </location>
</feature>
<dbReference type="AlphaFoldDB" id="A0A3R9KP96"/>
<dbReference type="Pfam" id="PF20563">
    <property type="entry name" value="DUF6773"/>
    <property type="match status" value="1"/>
</dbReference>
<protein>
    <submittedName>
        <fullName evidence="3">Uncharacterized protein</fullName>
    </submittedName>
</protein>
<evidence type="ECO:0000313" key="4">
    <source>
        <dbReference type="Proteomes" id="UP000217792"/>
    </source>
</evidence>
<feature type="transmembrane region" description="Helical" evidence="1">
    <location>
        <begin position="118"/>
        <end position="140"/>
    </location>
</feature>
<keyword evidence="1" id="KW-0812">Transmembrane</keyword>
<dbReference type="RefSeq" id="WP_048785728.1">
    <property type="nucleotide sequence ID" value="NZ_AP014880.1"/>
</dbReference>
<dbReference type="EMBL" id="AP014880">
    <property type="protein sequence ID" value="BAW17515.1"/>
    <property type="molecule type" value="Genomic_DNA"/>
</dbReference>
<feature type="transmembrane region" description="Helical" evidence="1">
    <location>
        <begin position="26"/>
        <end position="46"/>
    </location>
</feature>
<evidence type="ECO:0000256" key="1">
    <source>
        <dbReference type="SAM" id="Phobius"/>
    </source>
</evidence>
<sequence length="159" mass="18694">MNKIKDYFSGEKDERIRQGTYKAEAYAFRVLLVILGIGIAIKFFLFNFSIKSYVDELLAILISGGIYFFVMRKEKIVEKKKLGILMTLFQAFCLTVLSGYYHYHFGVLHYKTRPTNDFILFLFGSFITYLVALGIFNWFVNTYNQSRQHKIDKEIEDSE</sequence>
<dbReference type="Proteomes" id="UP000217792">
    <property type="component" value="Chromosome"/>
</dbReference>
<keyword evidence="1" id="KW-1133">Transmembrane helix</keyword>
<evidence type="ECO:0000313" key="5">
    <source>
        <dbReference type="Proteomes" id="UP000721045"/>
    </source>
</evidence>
<dbReference type="InterPro" id="IPR046664">
    <property type="entry name" value="DUF6773"/>
</dbReference>
<gene>
    <name evidence="3" type="ORF">HXO88_03380</name>
    <name evidence="2" type="ORF">SITYG_15360</name>
</gene>
<dbReference type="EMBL" id="JABZYP010000009">
    <property type="protein sequence ID" value="MBF1712767.1"/>
    <property type="molecule type" value="Genomic_DNA"/>
</dbReference>
<evidence type="ECO:0000313" key="2">
    <source>
        <dbReference type="EMBL" id="BAW17515.1"/>
    </source>
</evidence>
<reference evidence="3" key="2">
    <citation type="submission" date="2020-04" db="EMBL/GenBank/DDBJ databases">
        <title>Deep metagenomics examines the oral microbiome during advanced dental caries in children, revealing novel taxa and co-occurrences with host molecules.</title>
        <authorList>
            <person name="Baker J.L."/>
            <person name="Morton J.T."/>
            <person name="Dinis M."/>
            <person name="Alvarez R."/>
            <person name="Tran N.C."/>
            <person name="Knight R."/>
            <person name="Edlund A."/>
        </authorList>
    </citation>
    <scope>NUCLEOTIDE SEQUENCE</scope>
    <source>
        <strain evidence="3">JCVI_23_bin.22</strain>
    </source>
</reference>
<name>A0A3R9KP96_STRIT</name>
<proteinExistence type="predicted"/>
<dbReference type="STRING" id="1338.A6J72_07955"/>
<dbReference type="Proteomes" id="UP000721045">
    <property type="component" value="Unassembled WGS sequence"/>
</dbReference>
<accession>A0A3R9KP96</accession>
<feature type="transmembrane region" description="Helical" evidence="1">
    <location>
        <begin position="82"/>
        <end position="103"/>
    </location>
</feature>
<organism evidence="3 5">
    <name type="scientific">Streptococcus intermedius</name>
    <dbReference type="NCBI Taxonomy" id="1338"/>
    <lineage>
        <taxon>Bacteria</taxon>
        <taxon>Bacillati</taxon>
        <taxon>Bacillota</taxon>
        <taxon>Bacilli</taxon>
        <taxon>Lactobacillales</taxon>
        <taxon>Streptococcaceae</taxon>
        <taxon>Streptococcus</taxon>
        <taxon>Streptococcus anginosus group</taxon>
    </lineage>
</organism>
<evidence type="ECO:0000313" key="3">
    <source>
        <dbReference type="EMBL" id="MBF1712767.1"/>
    </source>
</evidence>